<dbReference type="InterPro" id="IPR005174">
    <property type="entry name" value="KIB1-4_b-propeller"/>
</dbReference>
<proteinExistence type="predicted"/>
<dbReference type="PANTHER" id="PTHR44259">
    <property type="entry name" value="OS07G0183000 PROTEIN-RELATED"/>
    <property type="match status" value="1"/>
</dbReference>
<organism evidence="2 3">
    <name type="scientific">Brassica cretica</name>
    <name type="common">Mustard</name>
    <dbReference type="NCBI Taxonomy" id="69181"/>
    <lineage>
        <taxon>Eukaryota</taxon>
        <taxon>Viridiplantae</taxon>
        <taxon>Streptophyta</taxon>
        <taxon>Embryophyta</taxon>
        <taxon>Tracheophyta</taxon>
        <taxon>Spermatophyta</taxon>
        <taxon>Magnoliopsida</taxon>
        <taxon>eudicotyledons</taxon>
        <taxon>Gunneridae</taxon>
        <taxon>Pentapetalae</taxon>
        <taxon>rosids</taxon>
        <taxon>malvids</taxon>
        <taxon>Brassicales</taxon>
        <taxon>Brassicaceae</taxon>
        <taxon>Brassiceae</taxon>
        <taxon>Brassica</taxon>
    </lineage>
</organism>
<reference evidence="2" key="1">
    <citation type="submission" date="2019-12" db="EMBL/GenBank/DDBJ databases">
        <title>Genome sequencing and annotation of Brassica cretica.</title>
        <authorList>
            <person name="Studholme D.J."/>
            <person name="Sarris P.F."/>
        </authorList>
    </citation>
    <scope>NUCLEOTIDE SEQUENCE</scope>
    <source>
        <strain evidence="2">PFS-001/15</strain>
        <tissue evidence="2">Leaf</tissue>
    </source>
</reference>
<gene>
    <name evidence="2" type="ORF">F2Q68_00012925</name>
</gene>
<evidence type="ECO:0000259" key="1">
    <source>
        <dbReference type="Pfam" id="PF03478"/>
    </source>
</evidence>
<evidence type="ECO:0000313" key="3">
    <source>
        <dbReference type="Proteomes" id="UP000712281"/>
    </source>
</evidence>
<dbReference type="EMBL" id="QGKW02001940">
    <property type="protein sequence ID" value="KAF2555377.1"/>
    <property type="molecule type" value="Genomic_DNA"/>
</dbReference>
<protein>
    <recommendedName>
        <fullName evidence="1">KIB1-4 beta-propeller domain-containing protein</fullName>
    </recommendedName>
</protein>
<comment type="caution">
    <text evidence="2">The sequence shown here is derived from an EMBL/GenBank/DDBJ whole genome shotgun (WGS) entry which is preliminary data.</text>
</comment>
<dbReference type="InterPro" id="IPR050942">
    <property type="entry name" value="F-box_BR-signaling"/>
</dbReference>
<evidence type="ECO:0000313" key="2">
    <source>
        <dbReference type="EMBL" id="KAF2555377.1"/>
    </source>
</evidence>
<feature type="domain" description="KIB1-4 beta-propeller" evidence="1">
    <location>
        <begin position="2"/>
        <end position="243"/>
    </location>
</feature>
<dbReference type="AlphaFoldDB" id="A0A8S9HFB1"/>
<dbReference type="Pfam" id="PF03478">
    <property type="entry name" value="Beta-prop_KIB1-4"/>
    <property type="match status" value="1"/>
</dbReference>
<accession>A0A8S9HFB1</accession>
<name>A0A8S9HFB1_BRACR</name>
<dbReference type="Proteomes" id="UP000712281">
    <property type="component" value="Unassembled WGS sequence"/>
</dbReference>
<sequence>MITLPRLTALSSNYCNVAMTSSPHYEDCVVAIKFSGDQMSLCRPGRDLEWTNILTPPSCLENSNLMPGRDLEWTNILTPPSCLENSNLMYSKRDKKFYLPAPGGKYLFSYHLHSKEEDIPEVQEVVYRGHPELDQSEWELLSSCTRTEYLVESPFSDERFLVKWYARGFYSSVLERIDHITKRFMVFREEETTEGSIMCYTEDIGDMCIFLANSEAFCVPASSCTGLKPNSIYHMGRGLGFYDLATGNPHQYRAPDGAPTLSYWLPPFST</sequence>
<dbReference type="PANTHER" id="PTHR44259:SF89">
    <property type="entry name" value="DUF295 DOMAIN-CONTAINING PROTEIN-RELATED"/>
    <property type="match status" value="1"/>
</dbReference>